<gene>
    <name evidence="2" type="ORF">FGO68_gene8312</name>
</gene>
<organism evidence="2 3">
    <name type="scientific">Halteria grandinella</name>
    <dbReference type="NCBI Taxonomy" id="5974"/>
    <lineage>
        <taxon>Eukaryota</taxon>
        <taxon>Sar</taxon>
        <taxon>Alveolata</taxon>
        <taxon>Ciliophora</taxon>
        <taxon>Intramacronucleata</taxon>
        <taxon>Spirotrichea</taxon>
        <taxon>Stichotrichia</taxon>
        <taxon>Sporadotrichida</taxon>
        <taxon>Halteriidae</taxon>
        <taxon>Halteria</taxon>
    </lineage>
</organism>
<dbReference type="Gene3D" id="1.10.8.270">
    <property type="entry name" value="putative rabgap domain of human tbc1 domain family member 14 like domains"/>
    <property type="match status" value="1"/>
</dbReference>
<dbReference type="GO" id="GO:0031267">
    <property type="term" value="F:small GTPase binding"/>
    <property type="evidence" value="ECO:0007669"/>
    <property type="project" value="TreeGrafter"/>
</dbReference>
<dbReference type="AlphaFoldDB" id="A0A8J8NYZ2"/>
<name>A0A8J8NYZ2_HALGN</name>
<dbReference type="EMBL" id="RRYP01004547">
    <property type="protein sequence ID" value="TNV82779.1"/>
    <property type="molecule type" value="Genomic_DNA"/>
</dbReference>
<dbReference type="PROSITE" id="PS50086">
    <property type="entry name" value="TBC_RABGAP"/>
    <property type="match status" value="1"/>
</dbReference>
<evidence type="ECO:0000313" key="3">
    <source>
        <dbReference type="Proteomes" id="UP000785679"/>
    </source>
</evidence>
<proteinExistence type="predicted"/>
<dbReference type="InterPro" id="IPR035969">
    <property type="entry name" value="Rab-GAP_TBC_sf"/>
</dbReference>
<dbReference type="Gene3D" id="1.10.472.80">
    <property type="entry name" value="Ypt/Rab-GAP domain of gyp1p, domain 3"/>
    <property type="match status" value="1"/>
</dbReference>
<feature type="domain" description="Rab-GAP TBC" evidence="1">
    <location>
        <begin position="39"/>
        <end position="232"/>
    </location>
</feature>
<accession>A0A8J8NYZ2</accession>
<keyword evidence="3" id="KW-1185">Reference proteome</keyword>
<comment type="caution">
    <text evidence="2">The sequence shown here is derived from an EMBL/GenBank/DDBJ whole genome shotgun (WGS) entry which is preliminary data.</text>
</comment>
<protein>
    <recommendedName>
        <fullName evidence="1">Rab-GAP TBC domain-containing protein</fullName>
    </recommendedName>
</protein>
<sequence length="282" mass="33137">MILDSHGLLYPFEHYQELSRQKAGIDVDPRKLRNSFLCGIPDDLRGSIWKFVSNVHLKREQYSSGLFNKFQQEDCTEEDEFCIGKDLARTVQGFSEFKVDPTSGRNRLYNVLKAYSIFDKEVGYCQGINYIAAFFIMNIDEDEDAFWCLQELLYGKHQWRDIFKDNTPRLVGLLEQIEYKLKKKCPKVLTHLVKTTQLNVPAAFSSLFITLFIYDLPREQASRIFEMFLLDGEVLLIKMLVRMVKLKQKKIVTLRELELLKYIRSEMIQECLAEYPLSKLLK</sequence>
<evidence type="ECO:0000259" key="1">
    <source>
        <dbReference type="PROSITE" id="PS50086"/>
    </source>
</evidence>
<dbReference type="FunFam" id="1.10.8.270:FF:000016">
    <property type="entry name" value="TBC1 domain family member 2A"/>
    <property type="match status" value="1"/>
</dbReference>
<dbReference type="Pfam" id="PF00566">
    <property type="entry name" value="RabGAP-TBC"/>
    <property type="match status" value="1"/>
</dbReference>
<dbReference type="OrthoDB" id="294251at2759"/>
<dbReference type="SMART" id="SM00164">
    <property type="entry name" value="TBC"/>
    <property type="match status" value="1"/>
</dbReference>
<dbReference type="InterPro" id="IPR050302">
    <property type="entry name" value="Rab_GAP_TBC_domain"/>
</dbReference>
<dbReference type="GO" id="GO:0005096">
    <property type="term" value="F:GTPase activator activity"/>
    <property type="evidence" value="ECO:0007669"/>
    <property type="project" value="TreeGrafter"/>
</dbReference>
<dbReference type="PANTHER" id="PTHR47219">
    <property type="entry name" value="RAB GTPASE-ACTIVATING PROTEIN 1-LIKE"/>
    <property type="match status" value="1"/>
</dbReference>
<dbReference type="Proteomes" id="UP000785679">
    <property type="component" value="Unassembled WGS sequence"/>
</dbReference>
<evidence type="ECO:0000313" key="2">
    <source>
        <dbReference type="EMBL" id="TNV82779.1"/>
    </source>
</evidence>
<dbReference type="SUPFAM" id="SSF47923">
    <property type="entry name" value="Ypt/Rab-GAP domain of gyp1p"/>
    <property type="match status" value="2"/>
</dbReference>
<dbReference type="PANTHER" id="PTHR47219:SF9">
    <property type="entry name" value="GTPASE ACTIVATING PROTEIN AND CENTROSOME-ASSOCIATED, ISOFORM B"/>
    <property type="match status" value="1"/>
</dbReference>
<dbReference type="InterPro" id="IPR000195">
    <property type="entry name" value="Rab-GAP-TBC_dom"/>
</dbReference>
<reference evidence="2" key="1">
    <citation type="submission" date="2019-06" db="EMBL/GenBank/DDBJ databases">
        <authorList>
            <person name="Zheng W."/>
        </authorList>
    </citation>
    <scope>NUCLEOTIDE SEQUENCE</scope>
    <source>
        <strain evidence="2">QDHG01</strain>
    </source>
</reference>